<dbReference type="STRING" id="303518.ENSPNYP00000028916"/>
<evidence type="ECO:0000256" key="4">
    <source>
        <dbReference type="SAM" id="MobiDB-lite"/>
    </source>
</evidence>
<name>A0A3B4H689_9CICH</name>
<dbReference type="Ensembl" id="ENSPNYT00000029622.1">
    <property type="protein sequence ID" value="ENSPNYP00000028916.1"/>
    <property type="gene ID" value="ENSPNYG00000021788.1"/>
</dbReference>
<accession>A0A3B4H689</accession>
<dbReference type="GeneTree" id="ENSGT00940000176931"/>
<evidence type="ECO:0000313" key="5">
    <source>
        <dbReference type="Ensembl" id="ENSPNYP00000028916.1"/>
    </source>
</evidence>
<proteinExistence type="inferred from homology"/>
<evidence type="ECO:0008006" key="6">
    <source>
        <dbReference type="Google" id="ProtNLM"/>
    </source>
</evidence>
<comment type="similarity">
    <text evidence="2">Belongs to the PKI family.</text>
</comment>
<dbReference type="PANTHER" id="PTHR15416">
    <property type="entry name" value="CAMP-DEPENDENT PROTEIN KINASE INHIBITOR/PKI"/>
    <property type="match status" value="1"/>
</dbReference>
<dbReference type="InterPro" id="IPR004171">
    <property type="entry name" value="cAMP_dep_PKI"/>
</dbReference>
<evidence type="ECO:0000256" key="2">
    <source>
        <dbReference type="ARBA" id="ARBA00006393"/>
    </source>
</evidence>
<organism evidence="5">
    <name type="scientific">Pundamilia nyererei</name>
    <dbReference type="NCBI Taxonomy" id="303518"/>
    <lineage>
        <taxon>Eukaryota</taxon>
        <taxon>Metazoa</taxon>
        <taxon>Chordata</taxon>
        <taxon>Craniata</taxon>
        <taxon>Vertebrata</taxon>
        <taxon>Euteleostomi</taxon>
        <taxon>Actinopterygii</taxon>
        <taxon>Neopterygii</taxon>
        <taxon>Teleostei</taxon>
        <taxon>Neoteleostei</taxon>
        <taxon>Acanthomorphata</taxon>
        <taxon>Ovalentaria</taxon>
        <taxon>Cichlomorphae</taxon>
        <taxon>Cichliformes</taxon>
        <taxon>Cichlidae</taxon>
        <taxon>African cichlids</taxon>
        <taxon>Pseudocrenilabrinae</taxon>
        <taxon>Haplochromini</taxon>
        <taxon>Pundamilia</taxon>
    </lineage>
</organism>
<protein>
    <recommendedName>
        <fullName evidence="6">cAMP-dependent protein kinase inhibitor alpha</fullName>
    </recommendedName>
</protein>
<feature type="region of interest" description="Disordered" evidence="4">
    <location>
        <begin position="17"/>
        <end position="36"/>
    </location>
</feature>
<comment type="function">
    <text evidence="1">Extremely potent competitive inhibitor of cAMP-dependent protein kinase activity, this protein interacts with the catalytic subunit of the enzyme after the cAMP-induced dissociation of its regulatory chains.</text>
</comment>
<dbReference type="Pfam" id="PF02827">
    <property type="entry name" value="PKI"/>
    <property type="match status" value="1"/>
</dbReference>
<keyword evidence="3" id="KW-0649">Protein kinase inhibitor</keyword>
<evidence type="ECO:0000256" key="3">
    <source>
        <dbReference type="ARBA" id="ARBA00023013"/>
    </source>
</evidence>
<dbReference type="AlphaFoldDB" id="A0A3B4H689"/>
<evidence type="ECO:0000256" key="1">
    <source>
        <dbReference type="ARBA" id="ARBA00002844"/>
    </source>
</evidence>
<reference evidence="5" key="1">
    <citation type="submission" date="2023-09" db="UniProtKB">
        <authorList>
            <consortium name="Ensembl"/>
        </authorList>
    </citation>
    <scope>IDENTIFICATION</scope>
</reference>
<dbReference type="GO" id="GO:0004862">
    <property type="term" value="F:cAMP-dependent protein kinase inhibitor activity"/>
    <property type="evidence" value="ECO:0007669"/>
    <property type="project" value="InterPro"/>
</dbReference>
<sequence length="91" mass="10188">MTDVEATYEDFITSRRSGRRNAIHDIPDAPGEPGTTDLSESLAQLNINKSEMLNDIRESISISKQEMEIYTMREHSATTFASAQLLVNTII</sequence>